<sequence>MNMIALMGLIGFLGFLGFYTGNFGYFGFFGFFVFFTYALKKYDELFDTYVKKAATTAFFTSVVLFCAALCAVVLLGDPALIPTLFTLVFVFSVMVFILRLIIYEMVENIRSREE</sequence>
<evidence type="ECO:0000313" key="2">
    <source>
        <dbReference type="EMBL" id="PAV08893.1"/>
    </source>
</evidence>
<evidence type="ECO:0000313" key="3">
    <source>
        <dbReference type="Proteomes" id="UP000243820"/>
    </source>
</evidence>
<keyword evidence="1" id="KW-0472">Membrane</keyword>
<organism evidence="2 3">
    <name type="scientific">Methanocorpusculum parvum</name>
    <dbReference type="NCBI Taxonomy" id="2193"/>
    <lineage>
        <taxon>Archaea</taxon>
        <taxon>Methanobacteriati</taxon>
        <taxon>Methanobacteriota</taxon>
        <taxon>Stenosarchaea group</taxon>
        <taxon>Methanomicrobia</taxon>
        <taxon>Methanomicrobiales</taxon>
        <taxon>Methanocorpusculaceae</taxon>
        <taxon>Methanocorpusculum</taxon>
    </lineage>
</organism>
<dbReference type="RefSeq" id="WP_095642347.1">
    <property type="nucleotide sequence ID" value="NZ_LMVO01000034.1"/>
</dbReference>
<comment type="caution">
    <text evidence="2">The sequence shown here is derived from an EMBL/GenBank/DDBJ whole genome shotgun (WGS) entry which is preliminary data.</text>
</comment>
<evidence type="ECO:0000256" key="1">
    <source>
        <dbReference type="SAM" id="Phobius"/>
    </source>
</evidence>
<dbReference type="EMBL" id="LMVO01000034">
    <property type="protein sequence ID" value="PAV08893.1"/>
    <property type="molecule type" value="Genomic_DNA"/>
</dbReference>
<keyword evidence="3" id="KW-1185">Reference proteome</keyword>
<accession>A0AAX0Q791</accession>
<feature type="transmembrane region" description="Helical" evidence="1">
    <location>
        <begin position="81"/>
        <end position="102"/>
    </location>
</feature>
<dbReference type="Proteomes" id="UP000243820">
    <property type="component" value="Unassembled WGS sequence"/>
</dbReference>
<reference evidence="2 3" key="1">
    <citation type="journal article" date="2017" name="BMC Genomics">
        <title>Genomic analysis of methanogenic archaea reveals a shift towards energy conservation.</title>
        <authorList>
            <person name="Gilmore S.P."/>
            <person name="Henske J.K."/>
            <person name="Sexton J.A."/>
            <person name="Solomon K.V."/>
            <person name="Seppala S."/>
            <person name="Yoo J.I."/>
            <person name="Huyett L.M."/>
            <person name="Pressman A."/>
            <person name="Cogan J.Z."/>
            <person name="Kivenson V."/>
            <person name="Peng X."/>
            <person name="Tan Y."/>
            <person name="Valentine D.L."/>
            <person name="O'Malley M.A."/>
        </authorList>
    </citation>
    <scope>NUCLEOTIDE SEQUENCE [LARGE SCALE GENOMIC DNA]</scope>
    <source>
        <strain evidence="2 3">XII</strain>
    </source>
</reference>
<keyword evidence="1" id="KW-0812">Transmembrane</keyword>
<keyword evidence="1" id="KW-1133">Transmembrane helix</keyword>
<proteinExistence type="predicted"/>
<feature type="transmembrane region" description="Helical" evidence="1">
    <location>
        <begin position="6"/>
        <end position="35"/>
    </location>
</feature>
<gene>
    <name evidence="2" type="ORF">ASJ83_00885</name>
</gene>
<evidence type="ECO:0008006" key="4">
    <source>
        <dbReference type="Google" id="ProtNLM"/>
    </source>
</evidence>
<protein>
    <recommendedName>
        <fullName evidence="4">DUF3796 domain-containing protein</fullName>
    </recommendedName>
</protein>
<name>A0AAX0Q791_9EURY</name>
<feature type="transmembrane region" description="Helical" evidence="1">
    <location>
        <begin position="56"/>
        <end position="75"/>
    </location>
</feature>
<dbReference type="AlphaFoldDB" id="A0AAX0Q791"/>